<keyword evidence="1" id="KW-0472">Membrane</keyword>
<sequence>MNTFAYISKNLCRSHFVSVLADEESGQALVEYALILCFVVLICIGSLQAMGKAVKSPLKLVVDNLSKPSHP</sequence>
<dbReference type="Proteomes" id="UP000183687">
    <property type="component" value="Unassembled WGS sequence"/>
</dbReference>
<name>A0AB38A740_9ACTN</name>
<feature type="transmembrane region" description="Helical" evidence="1">
    <location>
        <begin position="32"/>
        <end position="50"/>
    </location>
</feature>
<evidence type="ECO:0000313" key="2">
    <source>
        <dbReference type="EMBL" id="SEB80318.1"/>
    </source>
</evidence>
<reference evidence="2 3" key="1">
    <citation type="submission" date="2016-10" db="EMBL/GenBank/DDBJ databases">
        <authorList>
            <person name="Varghese N."/>
            <person name="Submissions S."/>
        </authorList>
    </citation>
    <scope>NUCLEOTIDE SEQUENCE [LARGE SCALE GENOMIC DNA]</scope>
    <source>
        <strain evidence="2 3">DSM 20586</strain>
    </source>
</reference>
<dbReference type="EMBL" id="FNSH01000001">
    <property type="protein sequence ID" value="SEB80318.1"/>
    <property type="molecule type" value="Genomic_DNA"/>
</dbReference>
<keyword evidence="1" id="KW-1133">Transmembrane helix</keyword>
<gene>
    <name evidence="2" type="ORF">SAMN04489746_1090</name>
</gene>
<comment type="caution">
    <text evidence="2">The sequence shown here is derived from an EMBL/GenBank/DDBJ whole genome shotgun (WGS) entry which is preliminary data.</text>
</comment>
<proteinExistence type="predicted"/>
<accession>A0AB38A740</accession>
<protein>
    <submittedName>
        <fullName evidence="2">Flp pilus assembly protein, pilin Flp</fullName>
    </submittedName>
</protein>
<evidence type="ECO:0000313" key="3">
    <source>
        <dbReference type="Proteomes" id="UP000183687"/>
    </source>
</evidence>
<keyword evidence="1" id="KW-0812">Transmembrane</keyword>
<dbReference type="AlphaFoldDB" id="A0AB38A740"/>
<organism evidence="2 3">
    <name type="scientific">Atopobium minutum</name>
    <dbReference type="NCBI Taxonomy" id="1381"/>
    <lineage>
        <taxon>Bacteria</taxon>
        <taxon>Bacillati</taxon>
        <taxon>Actinomycetota</taxon>
        <taxon>Coriobacteriia</taxon>
        <taxon>Coriobacteriales</taxon>
        <taxon>Atopobiaceae</taxon>
        <taxon>Atopobium</taxon>
    </lineage>
</organism>
<evidence type="ECO:0000256" key="1">
    <source>
        <dbReference type="SAM" id="Phobius"/>
    </source>
</evidence>